<dbReference type="Pfam" id="PF08241">
    <property type="entry name" value="Methyltransf_11"/>
    <property type="match status" value="1"/>
</dbReference>
<evidence type="ECO:0000259" key="1">
    <source>
        <dbReference type="Pfam" id="PF08241"/>
    </source>
</evidence>
<feature type="domain" description="Methyltransferase type 11" evidence="1">
    <location>
        <begin position="37"/>
        <end position="134"/>
    </location>
</feature>
<dbReference type="GO" id="GO:0032259">
    <property type="term" value="P:methylation"/>
    <property type="evidence" value="ECO:0007669"/>
    <property type="project" value="UniProtKB-KW"/>
</dbReference>
<dbReference type="GO" id="GO:0008757">
    <property type="term" value="F:S-adenosylmethionine-dependent methyltransferase activity"/>
    <property type="evidence" value="ECO:0007669"/>
    <property type="project" value="InterPro"/>
</dbReference>
<dbReference type="PANTHER" id="PTHR43861">
    <property type="entry name" value="TRANS-ACONITATE 2-METHYLTRANSFERASE-RELATED"/>
    <property type="match status" value="1"/>
</dbReference>
<dbReference type="OrthoDB" id="3366024at2"/>
<dbReference type="EMBL" id="LT629791">
    <property type="protein sequence ID" value="SDU75950.1"/>
    <property type="molecule type" value="Genomic_DNA"/>
</dbReference>
<dbReference type="STRING" id="419479.SAMN04488563_5071"/>
<dbReference type="AlphaFoldDB" id="A0A1H2L4L2"/>
<organism evidence="2 3">
    <name type="scientific">Jiangella alkaliphila</name>
    <dbReference type="NCBI Taxonomy" id="419479"/>
    <lineage>
        <taxon>Bacteria</taxon>
        <taxon>Bacillati</taxon>
        <taxon>Actinomycetota</taxon>
        <taxon>Actinomycetes</taxon>
        <taxon>Jiangellales</taxon>
        <taxon>Jiangellaceae</taxon>
        <taxon>Jiangella</taxon>
    </lineage>
</organism>
<keyword evidence="2" id="KW-0808">Transferase</keyword>
<keyword evidence="3" id="KW-1185">Reference proteome</keyword>
<sequence length="253" mass="25763">MNERQRRNPRTEAIWTQLYEALAALSTSTGRRELEIVDLGGGSGVFAVPLARIGHRVTVVDPSPNALATLARRAAEAGVGDQVTGVQGDAADLAGVAGPGGADVVVCHGVLEVVDDVSGAVTAIAAALRPGGVASVVVAQRYAAVLAKALAGHFADARLLLDDPDGRWGRSDPLPRRFDEDGVRSLLGAAGLRVDEVHGVRVLTDLVAGSVVDDPAEVAALAELEAAVVAHPAFRAVAAALHVLAGKPAGVDV</sequence>
<keyword evidence="2" id="KW-0489">Methyltransferase</keyword>
<dbReference type="SUPFAM" id="SSF53335">
    <property type="entry name" value="S-adenosyl-L-methionine-dependent methyltransferases"/>
    <property type="match status" value="1"/>
</dbReference>
<dbReference type="Gene3D" id="3.40.50.150">
    <property type="entry name" value="Vaccinia Virus protein VP39"/>
    <property type="match status" value="1"/>
</dbReference>
<dbReference type="CDD" id="cd02440">
    <property type="entry name" value="AdoMet_MTases"/>
    <property type="match status" value="1"/>
</dbReference>
<dbReference type="Proteomes" id="UP000182977">
    <property type="component" value="Chromosome I"/>
</dbReference>
<evidence type="ECO:0000313" key="3">
    <source>
        <dbReference type="Proteomes" id="UP000182977"/>
    </source>
</evidence>
<protein>
    <submittedName>
        <fullName evidence="2">Methyltransferase domain-containing protein</fullName>
    </submittedName>
</protein>
<reference evidence="3" key="1">
    <citation type="submission" date="2016-10" db="EMBL/GenBank/DDBJ databases">
        <authorList>
            <person name="Varghese N."/>
            <person name="Submissions S."/>
        </authorList>
    </citation>
    <scope>NUCLEOTIDE SEQUENCE [LARGE SCALE GENOMIC DNA]</scope>
    <source>
        <strain evidence="3">DSM 45079</strain>
    </source>
</reference>
<gene>
    <name evidence="2" type="ORF">SAMN04488563_5071</name>
</gene>
<dbReference type="RefSeq" id="WP_046767664.1">
    <property type="nucleotide sequence ID" value="NZ_KQ061222.1"/>
</dbReference>
<proteinExistence type="predicted"/>
<name>A0A1H2L4L2_9ACTN</name>
<accession>A0A1H2L4L2</accession>
<evidence type="ECO:0000313" key="2">
    <source>
        <dbReference type="EMBL" id="SDU75950.1"/>
    </source>
</evidence>
<dbReference type="InterPro" id="IPR029063">
    <property type="entry name" value="SAM-dependent_MTases_sf"/>
</dbReference>
<dbReference type="InterPro" id="IPR013216">
    <property type="entry name" value="Methyltransf_11"/>
</dbReference>